<keyword evidence="16" id="KW-0732">Signal</keyword>
<feature type="domain" description="Fe2OG dioxygenase" evidence="17">
    <location>
        <begin position="107"/>
        <end position="229"/>
    </location>
</feature>
<dbReference type="GO" id="GO:0005789">
    <property type="term" value="C:endoplasmic reticulum membrane"/>
    <property type="evidence" value="ECO:0007669"/>
    <property type="project" value="UniProtKB-SubCell"/>
</dbReference>
<dbReference type="Pfam" id="PF13640">
    <property type="entry name" value="2OG-FeII_Oxy_3"/>
    <property type="match status" value="1"/>
</dbReference>
<feature type="region of interest" description="Disordered" evidence="15">
    <location>
        <begin position="21"/>
        <end position="77"/>
    </location>
</feature>
<evidence type="ECO:0000256" key="13">
    <source>
        <dbReference type="ARBA" id="ARBA00023180"/>
    </source>
</evidence>
<dbReference type="Gene3D" id="2.60.120.620">
    <property type="entry name" value="q2cbj1_9rhob like domain"/>
    <property type="match status" value="1"/>
</dbReference>
<dbReference type="PANTHER" id="PTHR10869">
    <property type="entry name" value="PROLYL 4-HYDROXYLASE ALPHA SUBUNIT"/>
    <property type="match status" value="1"/>
</dbReference>
<proteinExistence type="inferred from homology"/>
<evidence type="ECO:0000313" key="19">
    <source>
        <dbReference type="Proteomes" id="UP000275267"/>
    </source>
</evidence>
<dbReference type="InterPro" id="IPR006620">
    <property type="entry name" value="Pro_4_hyd_alph"/>
</dbReference>
<evidence type="ECO:0000256" key="8">
    <source>
        <dbReference type="ARBA" id="ARBA00022968"/>
    </source>
</evidence>
<dbReference type="PROSITE" id="PS51471">
    <property type="entry name" value="FE2OG_OXY"/>
    <property type="match status" value="1"/>
</dbReference>
<comment type="caution">
    <text evidence="18">The sequence shown here is derived from an EMBL/GenBank/DDBJ whole genome shotgun (WGS) entry which is preliminary data.</text>
</comment>
<evidence type="ECO:0000256" key="3">
    <source>
        <dbReference type="ARBA" id="ARBA00006511"/>
    </source>
</evidence>
<dbReference type="EC" id="1.14.11.2" evidence="4"/>
<comment type="similarity">
    <text evidence="3">Belongs to the P4HA family.</text>
</comment>
<reference evidence="19" key="1">
    <citation type="journal article" date="2019" name="Nat. Commun.">
        <title>The genome of broomcorn millet.</title>
        <authorList>
            <person name="Zou C."/>
            <person name="Miki D."/>
            <person name="Li D."/>
            <person name="Tang Q."/>
            <person name="Xiao L."/>
            <person name="Rajput S."/>
            <person name="Deng P."/>
            <person name="Jia W."/>
            <person name="Huang R."/>
            <person name="Zhang M."/>
            <person name="Sun Y."/>
            <person name="Hu J."/>
            <person name="Fu X."/>
            <person name="Schnable P.S."/>
            <person name="Li F."/>
            <person name="Zhang H."/>
            <person name="Feng B."/>
            <person name="Zhu X."/>
            <person name="Liu R."/>
            <person name="Schnable J.C."/>
            <person name="Zhu J.-K."/>
            <person name="Zhang H."/>
        </authorList>
    </citation>
    <scope>NUCLEOTIDE SEQUENCE [LARGE SCALE GENOMIC DNA]</scope>
</reference>
<evidence type="ECO:0000256" key="7">
    <source>
        <dbReference type="ARBA" id="ARBA00022964"/>
    </source>
</evidence>
<comment type="cofactor">
    <cofactor evidence="1">
        <name>L-ascorbate</name>
        <dbReference type="ChEBI" id="CHEBI:38290"/>
    </cofactor>
</comment>
<dbReference type="InterPro" id="IPR005123">
    <property type="entry name" value="Oxoglu/Fe-dep_dioxygenase_dom"/>
</dbReference>
<keyword evidence="19" id="KW-1185">Reference proteome</keyword>
<keyword evidence="8" id="KW-0735">Signal-anchor</keyword>
<comment type="subcellular location">
    <subcellularLocation>
        <location evidence="2">Endoplasmic reticulum membrane</location>
        <topology evidence="2">Single-pass type II membrane protein</topology>
    </subcellularLocation>
</comment>
<evidence type="ECO:0000256" key="14">
    <source>
        <dbReference type="ARBA" id="ARBA00049169"/>
    </source>
</evidence>
<gene>
    <name evidence="18" type="ORF">C2845_PM01G04080</name>
</gene>
<evidence type="ECO:0000256" key="16">
    <source>
        <dbReference type="SAM" id="SignalP"/>
    </source>
</evidence>
<accession>A0A3L6TT32</accession>
<name>A0A3L6TT32_PANMI</name>
<feature type="compositionally biased region" description="Polar residues" evidence="15">
    <location>
        <begin position="29"/>
        <end position="45"/>
    </location>
</feature>
<sequence>MALPLRRALLAVLLLRVASEERRPPPATATAQGASTPPASPTSRGTPAPKAKERRLEKSMVVDRESGKSVESEARTSSGVFLTKTQDEVVARIEERIAAWTFVPPENGEPIQVLRYKNGEKYEPHFDFFNDKQNQLIGGQRIATVLMYLSHVKMAGETIFPDSEDQLTQEKDGTWSECATLGYAVKPVKGDALLFFSLHPNATTDTKILHGSCPVVEGEKWSATKWIHVRSLSSGFPKARTGGCQDEDDMCPRWAAAGECAKNPEYMVDWWVPEPRLVPAGRALMCVECSCKLLNSMAVVMIKIKKSRCSSTQIICPFHHIYLGL</sequence>
<dbReference type="AlphaFoldDB" id="A0A3L6TT32"/>
<dbReference type="EMBL" id="PQIB02000001">
    <property type="protein sequence ID" value="RLN43352.1"/>
    <property type="molecule type" value="Genomic_DNA"/>
</dbReference>
<dbReference type="OrthoDB" id="420380at2759"/>
<evidence type="ECO:0000256" key="11">
    <source>
        <dbReference type="ARBA" id="ARBA00023004"/>
    </source>
</evidence>
<dbReference type="STRING" id="4540.A0A3L6TT32"/>
<evidence type="ECO:0000256" key="9">
    <source>
        <dbReference type="ARBA" id="ARBA00022989"/>
    </source>
</evidence>
<dbReference type="InterPro" id="IPR045054">
    <property type="entry name" value="P4HA-like"/>
</dbReference>
<organism evidence="18 19">
    <name type="scientific">Panicum miliaceum</name>
    <name type="common">Proso millet</name>
    <name type="synonym">Broomcorn millet</name>
    <dbReference type="NCBI Taxonomy" id="4540"/>
    <lineage>
        <taxon>Eukaryota</taxon>
        <taxon>Viridiplantae</taxon>
        <taxon>Streptophyta</taxon>
        <taxon>Embryophyta</taxon>
        <taxon>Tracheophyta</taxon>
        <taxon>Spermatophyta</taxon>
        <taxon>Magnoliopsida</taxon>
        <taxon>Liliopsida</taxon>
        <taxon>Poales</taxon>
        <taxon>Poaceae</taxon>
        <taxon>PACMAD clade</taxon>
        <taxon>Panicoideae</taxon>
        <taxon>Panicodae</taxon>
        <taxon>Paniceae</taxon>
        <taxon>Panicinae</taxon>
        <taxon>Panicum</taxon>
        <taxon>Panicum sect. Panicum</taxon>
    </lineage>
</organism>
<keyword evidence="5" id="KW-0812">Transmembrane</keyword>
<dbReference type="SMART" id="SM00702">
    <property type="entry name" value="P4Hc"/>
    <property type="match status" value="1"/>
</dbReference>
<dbReference type="FunFam" id="2.60.120.620:FF:000002">
    <property type="entry name" value="Prolyl 4-hydroxylase 4"/>
    <property type="match status" value="1"/>
</dbReference>
<feature type="signal peptide" evidence="16">
    <location>
        <begin position="1"/>
        <end position="19"/>
    </location>
</feature>
<evidence type="ECO:0000256" key="10">
    <source>
        <dbReference type="ARBA" id="ARBA00023002"/>
    </source>
</evidence>
<keyword evidence="13" id="KW-0325">Glycoprotein</keyword>
<dbReference type="PANTHER" id="PTHR10869:SF219">
    <property type="entry name" value="OS03G0166100 PROTEIN"/>
    <property type="match status" value="1"/>
</dbReference>
<comment type="catalytic activity">
    <reaction evidence="14">
        <text>L-prolyl-[collagen] + 2-oxoglutarate + O2 = trans-4-hydroxy-L-prolyl-[collagen] + succinate + CO2</text>
        <dbReference type="Rhea" id="RHEA:18945"/>
        <dbReference type="Rhea" id="RHEA-COMP:11676"/>
        <dbReference type="Rhea" id="RHEA-COMP:11680"/>
        <dbReference type="ChEBI" id="CHEBI:15379"/>
        <dbReference type="ChEBI" id="CHEBI:16526"/>
        <dbReference type="ChEBI" id="CHEBI:16810"/>
        <dbReference type="ChEBI" id="CHEBI:30031"/>
        <dbReference type="ChEBI" id="CHEBI:50342"/>
        <dbReference type="ChEBI" id="CHEBI:61965"/>
        <dbReference type="EC" id="1.14.11.2"/>
    </reaction>
</comment>
<evidence type="ECO:0000256" key="5">
    <source>
        <dbReference type="ARBA" id="ARBA00022692"/>
    </source>
</evidence>
<evidence type="ECO:0000256" key="4">
    <source>
        <dbReference type="ARBA" id="ARBA00012269"/>
    </source>
</evidence>
<evidence type="ECO:0000256" key="2">
    <source>
        <dbReference type="ARBA" id="ARBA00004648"/>
    </source>
</evidence>
<keyword evidence="10" id="KW-0560">Oxidoreductase</keyword>
<keyword evidence="12" id="KW-0472">Membrane</keyword>
<keyword evidence="7" id="KW-0223">Dioxygenase</keyword>
<evidence type="ECO:0000256" key="12">
    <source>
        <dbReference type="ARBA" id="ARBA00023136"/>
    </source>
</evidence>
<dbReference type="Proteomes" id="UP000275267">
    <property type="component" value="Unassembled WGS sequence"/>
</dbReference>
<dbReference type="GO" id="GO:0005506">
    <property type="term" value="F:iron ion binding"/>
    <property type="evidence" value="ECO:0007669"/>
    <property type="project" value="InterPro"/>
</dbReference>
<keyword evidence="9" id="KW-1133">Transmembrane helix</keyword>
<evidence type="ECO:0000256" key="6">
    <source>
        <dbReference type="ARBA" id="ARBA00022723"/>
    </source>
</evidence>
<keyword evidence="11" id="KW-0408">Iron</keyword>
<evidence type="ECO:0000256" key="1">
    <source>
        <dbReference type="ARBA" id="ARBA00001961"/>
    </source>
</evidence>
<dbReference type="GO" id="GO:0031418">
    <property type="term" value="F:L-ascorbic acid binding"/>
    <property type="evidence" value="ECO:0007669"/>
    <property type="project" value="InterPro"/>
</dbReference>
<protein>
    <recommendedName>
        <fullName evidence="4">procollagen-proline 4-dioxygenase</fullName>
        <ecNumber evidence="4">1.14.11.2</ecNumber>
    </recommendedName>
</protein>
<feature type="compositionally biased region" description="Basic and acidic residues" evidence="15">
    <location>
        <begin position="50"/>
        <end position="74"/>
    </location>
</feature>
<dbReference type="GO" id="GO:0004656">
    <property type="term" value="F:procollagen-proline 4-dioxygenase activity"/>
    <property type="evidence" value="ECO:0007669"/>
    <property type="project" value="UniProtKB-EC"/>
</dbReference>
<keyword evidence="6" id="KW-0479">Metal-binding</keyword>
<evidence type="ECO:0000256" key="15">
    <source>
        <dbReference type="SAM" id="MobiDB-lite"/>
    </source>
</evidence>
<evidence type="ECO:0000313" key="18">
    <source>
        <dbReference type="EMBL" id="RLN43352.1"/>
    </source>
</evidence>
<evidence type="ECO:0000259" key="17">
    <source>
        <dbReference type="PROSITE" id="PS51471"/>
    </source>
</evidence>
<dbReference type="InterPro" id="IPR044862">
    <property type="entry name" value="Pro_4_hyd_alph_FE2OG_OXY"/>
</dbReference>
<feature type="chain" id="PRO_5018036034" description="procollagen-proline 4-dioxygenase" evidence="16">
    <location>
        <begin position="20"/>
        <end position="325"/>
    </location>
</feature>